<comment type="caution">
    <text evidence="1">The sequence shown here is derived from an EMBL/GenBank/DDBJ whole genome shotgun (WGS) entry which is preliminary data.</text>
</comment>
<keyword evidence="2" id="KW-1185">Reference proteome</keyword>
<proteinExistence type="predicted"/>
<accession>A0A9Q1BTE2</accession>
<dbReference type="EMBL" id="JAIZAY010000012">
    <property type="protein sequence ID" value="KAJ8032315.1"/>
    <property type="molecule type" value="Genomic_DNA"/>
</dbReference>
<name>A0A9Q1BTE2_HOLLE</name>
<protein>
    <submittedName>
        <fullName evidence="1">Uncharacterized protein</fullName>
    </submittedName>
</protein>
<dbReference type="AlphaFoldDB" id="A0A9Q1BTE2"/>
<evidence type="ECO:0000313" key="2">
    <source>
        <dbReference type="Proteomes" id="UP001152320"/>
    </source>
</evidence>
<organism evidence="1 2">
    <name type="scientific">Holothuria leucospilota</name>
    <name type="common">Black long sea cucumber</name>
    <name type="synonym">Mertensiothuria leucospilota</name>
    <dbReference type="NCBI Taxonomy" id="206669"/>
    <lineage>
        <taxon>Eukaryota</taxon>
        <taxon>Metazoa</taxon>
        <taxon>Echinodermata</taxon>
        <taxon>Eleutherozoa</taxon>
        <taxon>Echinozoa</taxon>
        <taxon>Holothuroidea</taxon>
        <taxon>Aspidochirotacea</taxon>
        <taxon>Aspidochirotida</taxon>
        <taxon>Holothuriidae</taxon>
        <taxon>Holothuria</taxon>
    </lineage>
</organism>
<reference evidence="1" key="1">
    <citation type="submission" date="2021-10" db="EMBL/GenBank/DDBJ databases">
        <title>Tropical sea cucumber genome reveals ecological adaptation and Cuvierian tubules defense mechanism.</title>
        <authorList>
            <person name="Chen T."/>
        </authorList>
    </citation>
    <scope>NUCLEOTIDE SEQUENCE</scope>
    <source>
        <strain evidence="1">Nanhai2018</strain>
        <tissue evidence="1">Muscle</tissue>
    </source>
</reference>
<evidence type="ECO:0000313" key="1">
    <source>
        <dbReference type="EMBL" id="KAJ8032315.1"/>
    </source>
</evidence>
<sequence>MSYTGLELYKSNNVLLSSKRQGSTYRVIPDNCILNSEIITRPASWLEISGVARFFVIGSTIDDVVIIAQFPSPLRFYFINLRTFRCKMVLSLGCFGTDHVWPENVHNLVNANFWLGKREYVVY</sequence>
<gene>
    <name evidence="1" type="ORF">HOLleu_25809</name>
</gene>
<dbReference type="Proteomes" id="UP001152320">
    <property type="component" value="Chromosome 12"/>
</dbReference>